<name>A0A8S9PU05_BRACR</name>
<sequence length="73" mass="8256">MLATSPHSRKEKHALLLSLKSEKQRSRVTRTRKKRRRKIGSVGVAGTRRIQWGMRPTVKTMSSASLKTNGINV</sequence>
<comment type="caution">
    <text evidence="2">The sequence shown here is derived from an EMBL/GenBank/DDBJ whole genome shotgun (WGS) entry which is preliminary data.</text>
</comment>
<organism evidence="2 3">
    <name type="scientific">Brassica cretica</name>
    <name type="common">Mustard</name>
    <dbReference type="NCBI Taxonomy" id="69181"/>
    <lineage>
        <taxon>Eukaryota</taxon>
        <taxon>Viridiplantae</taxon>
        <taxon>Streptophyta</taxon>
        <taxon>Embryophyta</taxon>
        <taxon>Tracheophyta</taxon>
        <taxon>Spermatophyta</taxon>
        <taxon>Magnoliopsida</taxon>
        <taxon>eudicotyledons</taxon>
        <taxon>Gunneridae</taxon>
        <taxon>Pentapetalae</taxon>
        <taxon>rosids</taxon>
        <taxon>malvids</taxon>
        <taxon>Brassicales</taxon>
        <taxon>Brassicaceae</taxon>
        <taxon>Brassiceae</taxon>
        <taxon>Brassica</taxon>
    </lineage>
</organism>
<dbReference type="AlphaFoldDB" id="A0A8S9PU05"/>
<evidence type="ECO:0000256" key="1">
    <source>
        <dbReference type="SAM" id="MobiDB-lite"/>
    </source>
</evidence>
<evidence type="ECO:0000313" key="2">
    <source>
        <dbReference type="EMBL" id="KAF3535135.1"/>
    </source>
</evidence>
<reference evidence="2" key="1">
    <citation type="submission" date="2019-12" db="EMBL/GenBank/DDBJ databases">
        <title>Genome sequencing and annotation of Brassica cretica.</title>
        <authorList>
            <person name="Studholme D.J."/>
            <person name="Sarris P."/>
        </authorList>
    </citation>
    <scope>NUCLEOTIDE SEQUENCE</scope>
    <source>
        <strain evidence="2">PFS-109/04</strain>
        <tissue evidence="2">Leaf</tissue>
    </source>
</reference>
<gene>
    <name evidence="2" type="ORF">F2Q69_00018192</name>
</gene>
<protein>
    <submittedName>
        <fullName evidence="2">Uncharacterized protein</fullName>
    </submittedName>
</protein>
<feature type="compositionally biased region" description="Basic residues" evidence="1">
    <location>
        <begin position="26"/>
        <end position="39"/>
    </location>
</feature>
<accession>A0A8S9PU05</accession>
<dbReference type="EMBL" id="QGKX02001290">
    <property type="protein sequence ID" value="KAF3535135.1"/>
    <property type="molecule type" value="Genomic_DNA"/>
</dbReference>
<proteinExistence type="predicted"/>
<dbReference type="Proteomes" id="UP000712600">
    <property type="component" value="Unassembled WGS sequence"/>
</dbReference>
<evidence type="ECO:0000313" key="3">
    <source>
        <dbReference type="Proteomes" id="UP000712600"/>
    </source>
</evidence>
<feature type="region of interest" description="Disordered" evidence="1">
    <location>
        <begin position="23"/>
        <end position="43"/>
    </location>
</feature>